<reference evidence="2" key="1">
    <citation type="journal article" date="2021" name="ISME J.">
        <title>Evolutionary origin and ecological implication of a unique nif island in free-living Bradyrhizobium lineages.</title>
        <authorList>
            <person name="Tao J."/>
        </authorList>
    </citation>
    <scope>NUCLEOTIDE SEQUENCE [LARGE SCALE GENOMIC DNA]</scope>
    <source>
        <strain evidence="2">SZCCT0434</strain>
    </source>
</reference>
<evidence type="ECO:0000313" key="2">
    <source>
        <dbReference type="Proteomes" id="UP001315278"/>
    </source>
</evidence>
<evidence type="ECO:0000313" key="1">
    <source>
        <dbReference type="EMBL" id="MBR0795114.1"/>
    </source>
</evidence>
<keyword evidence="2" id="KW-1185">Reference proteome</keyword>
<organism evidence="1 2">
    <name type="scientific">Bradyrhizobium jicamae</name>
    <dbReference type="NCBI Taxonomy" id="280332"/>
    <lineage>
        <taxon>Bacteria</taxon>
        <taxon>Pseudomonadati</taxon>
        <taxon>Pseudomonadota</taxon>
        <taxon>Alphaproteobacteria</taxon>
        <taxon>Hyphomicrobiales</taxon>
        <taxon>Nitrobacteraceae</taxon>
        <taxon>Bradyrhizobium</taxon>
    </lineage>
</organism>
<comment type="caution">
    <text evidence="1">The sequence shown here is derived from an EMBL/GenBank/DDBJ whole genome shotgun (WGS) entry which is preliminary data.</text>
</comment>
<gene>
    <name evidence="1" type="ORF">JQ615_06930</name>
</gene>
<proteinExistence type="predicted"/>
<dbReference type="Proteomes" id="UP001315278">
    <property type="component" value="Unassembled WGS sequence"/>
</dbReference>
<dbReference type="RefSeq" id="WP_212492130.1">
    <property type="nucleotide sequence ID" value="NZ_JAFCJH010000005.1"/>
</dbReference>
<dbReference type="EMBL" id="JAFCJH010000005">
    <property type="protein sequence ID" value="MBR0795114.1"/>
    <property type="molecule type" value="Genomic_DNA"/>
</dbReference>
<protein>
    <recommendedName>
        <fullName evidence="3">N-acetyltransferase domain-containing protein</fullName>
    </recommendedName>
</protein>
<sequence length="322" mass="36590">MAKESALRVLKGIEAPLEIVVTRDDISDEAAFRGTGVLELYAELFPPNERDDPDDLVRWVLSDDVGEPQHVTIDGRETSYQLDSRCFILRAGERAVGLGFFTHDHASRLIFCNHVGVAKARRDGGLALAFYRGMVDMLDELFPRNIGVVLEVERFDLVMLRGIIGQRERAPEQRIGADEATEIRKFLRVGWYHKLGYRFLCDATTLQPLSCRSPCLDPSLPSSRWADGEEDYWLMWQPRTGAAVLDAGELWRRAVETIHLEILAKSLVALDPVGRRGYWHYAAALVARTLRESAMMRIRLARYPGTDDLLSRWRRLAIDLPI</sequence>
<evidence type="ECO:0008006" key="3">
    <source>
        <dbReference type="Google" id="ProtNLM"/>
    </source>
</evidence>
<name>A0ABS5FEM1_9BRAD</name>
<accession>A0ABS5FEM1</accession>